<feature type="region of interest" description="Disordered" evidence="11">
    <location>
        <begin position="761"/>
        <end position="781"/>
    </location>
</feature>
<dbReference type="InterPro" id="IPR019786">
    <property type="entry name" value="Zinc_finger_PHD-type_CS"/>
</dbReference>
<dbReference type="Proteomes" id="UP000655225">
    <property type="component" value="Unassembled WGS sequence"/>
</dbReference>
<evidence type="ECO:0000256" key="9">
    <source>
        <dbReference type="PROSITE-ProRule" id="PRU00146"/>
    </source>
</evidence>
<dbReference type="Gene3D" id="2.30.30.1150">
    <property type="match status" value="1"/>
</dbReference>
<keyword evidence="3 9" id="KW-0863">Zinc-finger</keyword>
<sequence>MQKAVLSVLADVCGAGLQQKADKGRKGKNVNTASDMIMKQCRIILRGAAAADDAKVFCNLLGRKLVNPYDNDDEGLLGSPAMVSRPLDFRTIDLRLAVGAYSGSHEAFLEDVREVCFLLLFGLIRKPFSRIRVSDLISHGQGSSDLEVWHNILTAYADRPDMMQLAETLFQNFESLYEKEVLTLVQKFVEYANPGCVSSEAKKEMNDIFVSACEIPKAPWDDGICKVCGIDKDDDSVLLCDTCDSEYHTYCLNPPLARIPDGNWYCPTCVAGQCKTQDASQHTQVISRCRKKRYQGEGTRLFSEALTHLAATMEEKEYWEFSIEERIFLLKFLCDEALNSALIHEHLEQCADMSADLQQKLRSLSIEWRNLKCREEILNVRAAKLNKSMLNGVGEAGREEALASVITNHDRWSGQLHTSGNRPNYFTTFSSNLLQLEDGPNGNVPNDFNKHQCSFYSKSISDKHSAGKSHGMKPADTESRIKDVQSVMDSSLILGNSFPHMTSSKNNESNRKNEQPRSSHLQLEIDELDEKINIRDNLNRKYELDMGKNGCILPTFEVLQGPCRSSDTGRTHLAEHVPPMPVISDNILSGHHFSVQPDVNGSQAYNLEANSLKNEMSLLQDSISSVESQLLKVSLRRECLGRDSAGRLYWVLAKPGTRPWVIVDGSMAVQQKGRHVKEQRDPSRNSSILRHSAPFTVQTLSSLRGSNASNPYGYEPNDDIPISSPWVYYQSDAEIQELIGWLRASDPRERELKESILQWQRLGSQDSQQTRGNVQDDSQETLSKSINSEKIIASDCLITKAATVMANKYGPCLEPEATDIPKKRGRKAKVTYEERMYRCECLEPIWPSRHHCPSCHQTFFTIVELEGHNDGRCNSAPPAPENSKENNDPMKGKGMMNYETTREECTVEMDIVEASKSGRSEISSRLIKFQKKWIVCPYNFEEIRTKFITKSSNKELVQEIGLIGSNGIPLFVPSASPYLSDPTLILDHSWKGETDPGDRSAAVEKQTMFSLEENSVAAHRNHDNISNISPSRCAENGIEEEALKTERPALECMNQRDQISLSNRAPEVEAGHCCIVPESSLRPLVGKDSQILRRLKINLLDMDAALPEEALRSSKAHLAKRCAWRAFVKSAESIYEVWNKISLFFQVVQATIIFEDMIKTEYLRNGWWYWSSLSAAAKSSTISSLALRIYALDAAIIYQKTLSSSNSTDNPKPCSKPNQKILPSSGPTDNPKPSSKPSKKRKDSEG</sequence>
<feature type="region of interest" description="Disordered" evidence="11">
    <location>
        <begin position="1203"/>
        <end position="1246"/>
    </location>
</feature>
<evidence type="ECO:0000256" key="8">
    <source>
        <dbReference type="ARBA" id="ARBA00023242"/>
    </source>
</evidence>
<dbReference type="InterPro" id="IPR019787">
    <property type="entry name" value="Znf_PHD-finger"/>
</dbReference>
<feature type="region of interest" description="Disordered" evidence="11">
    <location>
        <begin position="495"/>
        <end position="519"/>
    </location>
</feature>
<evidence type="ECO:0000256" key="7">
    <source>
        <dbReference type="ARBA" id="ARBA00023163"/>
    </source>
</evidence>
<dbReference type="InterPro" id="IPR001965">
    <property type="entry name" value="Znf_PHD"/>
</dbReference>
<evidence type="ECO:0000256" key="6">
    <source>
        <dbReference type="ARBA" id="ARBA00023117"/>
    </source>
</evidence>
<comment type="subcellular location">
    <subcellularLocation>
        <location evidence="1">Nucleus</location>
    </subcellularLocation>
</comment>
<dbReference type="PANTHER" id="PTHR47162">
    <property type="entry name" value="OS02G0192300 PROTEIN"/>
    <property type="match status" value="1"/>
</dbReference>
<evidence type="ECO:0000256" key="2">
    <source>
        <dbReference type="ARBA" id="ARBA00022723"/>
    </source>
</evidence>
<feature type="region of interest" description="Disordered" evidence="11">
    <location>
        <begin position="672"/>
        <end position="691"/>
    </location>
</feature>
<keyword evidence="6" id="KW-0103">Bromodomain</keyword>
<feature type="domain" description="PHD-type" evidence="12">
    <location>
        <begin position="222"/>
        <end position="272"/>
    </location>
</feature>
<feature type="compositionally biased region" description="Basic and acidic residues" evidence="11">
    <location>
        <begin position="882"/>
        <end position="891"/>
    </location>
</feature>
<evidence type="ECO:0000313" key="13">
    <source>
        <dbReference type="EMBL" id="KAF8407933.1"/>
    </source>
</evidence>
<keyword evidence="10" id="KW-0175">Coiled coil</keyword>
<evidence type="ECO:0000313" key="14">
    <source>
        <dbReference type="Proteomes" id="UP000655225"/>
    </source>
</evidence>
<protein>
    <recommendedName>
        <fullName evidence="12">PHD-type domain-containing protein</fullName>
    </recommendedName>
</protein>
<dbReference type="GO" id="GO:0008270">
    <property type="term" value="F:zinc ion binding"/>
    <property type="evidence" value="ECO:0007669"/>
    <property type="project" value="UniProtKB-KW"/>
</dbReference>
<dbReference type="AlphaFoldDB" id="A0A834ZMQ3"/>
<evidence type="ECO:0000256" key="3">
    <source>
        <dbReference type="ARBA" id="ARBA00022771"/>
    </source>
</evidence>
<dbReference type="InterPro" id="IPR036427">
    <property type="entry name" value="Bromodomain-like_sf"/>
</dbReference>
<keyword evidence="8" id="KW-0539">Nucleus</keyword>
<dbReference type="PROSITE" id="PS50016">
    <property type="entry name" value="ZF_PHD_2"/>
    <property type="match status" value="1"/>
</dbReference>
<comment type="caution">
    <text evidence="13">The sequence shown here is derived from an EMBL/GenBank/DDBJ whole genome shotgun (WGS) entry which is preliminary data.</text>
</comment>
<dbReference type="Gene3D" id="1.20.920.10">
    <property type="entry name" value="Bromodomain-like"/>
    <property type="match status" value="1"/>
</dbReference>
<dbReference type="EMBL" id="JABCRI010000004">
    <property type="protein sequence ID" value="KAF8407933.1"/>
    <property type="molecule type" value="Genomic_DNA"/>
</dbReference>
<evidence type="ECO:0000256" key="10">
    <source>
        <dbReference type="SAM" id="Coils"/>
    </source>
</evidence>
<proteinExistence type="predicted"/>
<keyword evidence="5" id="KW-0805">Transcription regulation</keyword>
<gene>
    <name evidence="13" type="ORF">HHK36_007073</name>
</gene>
<dbReference type="Pfam" id="PF00628">
    <property type="entry name" value="PHD"/>
    <property type="match status" value="1"/>
</dbReference>
<dbReference type="CDD" id="cd15519">
    <property type="entry name" value="PHD1_Lid2p_like"/>
    <property type="match status" value="1"/>
</dbReference>
<feature type="region of interest" description="Disordered" evidence="11">
    <location>
        <begin position="871"/>
        <end position="893"/>
    </location>
</feature>
<accession>A0A834ZMQ3</accession>
<dbReference type="Pfam" id="PF15612">
    <property type="entry name" value="WHIM1"/>
    <property type="match status" value="1"/>
</dbReference>
<feature type="compositionally biased region" description="Polar residues" evidence="11">
    <location>
        <begin position="1203"/>
        <end position="1228"/>
    </location>
</feature>
<dbReference type="GO" id="GO:0000785">
    <property type="term" value="C:chromatin"/>
    <property type="evidence" value="ECO:0007669"/>
    <property type="project" value="UniProtKB-ARBA"/>
</dbReference>
<feature type="compositionally biased region" description="Basic residues" evidence="11">
    <location>
        <begin position="1237"/>
        <end position="1246"/>
    </location>
</feature>
<dbReference type="InterPro" id="IPR028941">
    <property type="entry name" value="WHIM2_dom"/>
</dbReference>
<keyword evidence="7" id="KW-0804">Transcription</keyword>
<dbReference type="OMA" id="AESICEM"/>
<keyword evidence="4" id="KW-0862">Zinc</keyword>
<evidence type="ECO:0000256" key="5">
    <source>
        <dbReference type="ARBA" id="ARBA00023015"/>
    </source>
</evidence>
<keyword evidence="2" id="KW-0479">Metal-binding</keyword>
<dbReference type="GO" id="GO:0005634">
    <property type="term" value="C:nucleus"/>
    <property type="evidence" value="ECO:0007669"/>
    <property type="project" value="UniProtKB-SubCell"/>
</dbReference>
<dbReference type="PROSITE" id="PS01359">
    <property type="entry name" value="ZF_PHD_1"/>
    <property type="match status" value="1"/>
</dbReference>
<evidence type="ECO:0000256" key="1">
    <source>
        <dbReference type="ARBA" id="ARBA00004123"/>
    </source>
</evidence>
<keyword evidence="14" id="KW-1185">Reference proteome</keyword>
<evidence type="ECO:0000256" key="4">
    <source>
        <dbReference type="ARBA" id="ARBA00022833"/>
    </source>
</evidence>
<dbReference type="OrthoDB" id="1903104at2759"/>
<dbReference type="SUPFAM" id="SSF57903">
    <property type="entry name" value="FYVE/PHD zinc finger"/>
    <property type="match status" value="1"/>
</dbReference>
<dbReference type="Pfam" id="PF15613">
    <property type="entry name" value="WSD"/>
    <property type="match status" value="1"/>
</dbReference>
<feature type="coiled-coil region" evidence="10">
    <location>
        <begin position="602"/>
        <end position="629"/>
    </location>
</feature>
<dbReference type="InterPro" id="IPR028942">
    <property type="entry name" value="WHIM1_dom"/>
</dbReference>
<feature type="compositionally biased region" description="Basic and acidic residues" evidence="11">
    <location>
        <begin position="508"/>
        <end position="517"/>
    </location>
</feature>
<dbReference type="PANTHER" id="PTHR47162:SF10">
    <property type="entry name" value="METHYL-CPG-BINDING DOMAIN-CONTAINING PROTEIN 9 ISOFORM X1"/>
    <property type="match status" value="1"/>
</dbReference>
<dbReference type="InterPro" id="IPR011011">
    <property type="entry name" value="Znf_FYVE_PHD"/>
</dbReference>
<name>A0A834ZMQ3_TETSI</name>
<evidence type="ECO:0000259" key="12">
    <source>
        <dbReference type="PROSITE" id="PS50016"/>
    </source>
</evidence>
<dbReference type="SMART" id="SM00249">
    <property type="entry name" value="PHD"/>
    <property type="match status" value="1"/>
</dbReference>
<organism evidence="13 14">
    <name type="scientific">Tetracentron sinense</name>
    <name type="common">Spur-leaf</name>
    <dbReference type="NCBI Taxonomy" id="13715"/>
    <lineage>
        <taxon>Eukaryota</taxon>
        <taxon>Viridiplantae</taxon>
        <taxon>Streptophyta</taxon>
        <taxon>Embryophyta</taxon>
        <taxon>Tracheophyta</taxon>
        <taxon>Spermatophyta</taxon>
        <taxon>Magnoliopsida</taxon>
        <taxon>Trochodendrales</taxon>
        <taxon>Trochodendraceae</taxon>
        <taxon>Tetracentron</taxon>
    </lineage>
</organism>
<evidence type="ECO:0000256" key="11">
    <source>
        <dbReference type="SAM" id="MobiDB-lite"/>
    </source>
</evidence>
<reference evidence="13 14" key="1">
    <citation type="submission" date="2020-04" db="EMBL/GenBank/DDBJ databases">
        <title>Plant Genome Project.</title>
        <authorList>
            <person name="Zhang R.-G."/>
        </authorList>
    </citation>
    <scope>NUCLEOTIDE SEQUENCE [LARGE SCALE GENOMIC DNA]</scope>
    <source>
        <strain evidence="13">YNK0</strain>
        <tissue evidence="13">Leaf</tissue>
    </source>
</reference>